<dbReference type="Proteomes" id="UP000695022">
    <property type="component" value="Unplaced"/>
</dbReference>
<feature type="compositionally biased region" description="Basic and acidic residues" evidence="3">
    <location>
        <begin position="874"/>
        <end position="883"/>
    </location>
</feature>
<feature type="region of interest" description="Disordered" evidence="3">
    <location>
        <begin position="943"/>
        <end position="963"/>
    </location>
</feature>
<dbReference type="InterPro" id="IPR029336">
    <property type="entry name" value="DUF4594"/>
</dbReference>
<keyword evidence="2" id="KW-0175">Coiled coil</keyword>
<reference evidence="5" key="1">
    <citation type="submission" date="2025-08" db="UniProtKB">
        <authorList>
            <consortium name="RefSeq"/>
        </authorList>
    </citation>
    <scope>IDENTIFICATION</scope>
</reference>
<evidence type="ECO:0000256" key="1">
    <source>
        <dbReference type="ARBA" id="ARBA00022553"/>
    </source>
</evidence>
<protein>
    <submittedName>
        <fullName evidence="5">Uncharacterized protein LOC106814147 isoform X1</fullName>
    </submittedName>
</protein>
<feature type="compositionally biased region" description="Low complexity" evidence="3">
    <location>
        <begin position="593"/>
        <end position="603"/>
    </location>
</feature>
<dbReference type="Pfam" id="PF15266">
    <property type="entry name" value="DUF4594"/>
    <property type="match status" value="1"/>
</dbReference>
<feature type="compositionally biased region" description="Basic and acidic residues" evidence="3">
    <location>
        <begin position="284"/>
        <end position="298"/>
    </location>
</feature>
<accession>A0ABM1EP03</accession>
<gene>
    <name evidence="5" type="primary">LOC106814147</name>
</gene>
<feature type="compositionally biased region" description="Basic residues" evidence="3">
    <location>
        <begin position="484"/>
        <end position="496"/>
    </location>
</feature>
<feature type="compositionally biased region" description="Basic and acidic residues" evidence="3">
    <location>
        <begin position="372"/>
        <end position="392"/>
    </location>
</feature>
<feature type="compositionally biased region" description="Basic and acidic residues" evidence="3">
    <location>
        <begin position="33"/>
        <end position="48"/>
    </location>
</feature>
<sequence>MAEVLNSEFLELTRDEKEAFINRRVEMIRLKNENLKKRHEEIERDKQNAEQLSKLAPHRHSDEVRVSPPKQSAGIGRGRRLAERSKQAKELKSRQHEPKRREYERDRSPQQRDAQPPRHNHRYAPDTDDTGAPPPDPSFNFLADPGRHGGFRKHGGPTRQEGSRRHISNWGGTNFGNVKQNINRMKEREDYKSGRDGPKSKRELELSMTGRERQEYESWKAERDRVDLERLNRHERSGKREWDKEKVAIVDDVADKQKPQQEFQHRRGGPTQHRTGRVGSGRIVIKDGDSPARHRDVETDYGSSGVSQVDTKKDVQQHEVSHSRRRRKDEPHYASRNNDESRRTKARESGAAYPATHFKSVESPTPTGIDRSTPDQRNSDVRHASQVGKEDVWQSPPKGGSTLHAAVGSHWPSKVSMKMSEVVVTPSNASQPAEEVLDEEVDDGEVPQNTDRNIMTEEDQIVICISNNLVGKLTSREQRTAKNRERRLKARAKKASSRSSVSSSSGELEEGRAGDPFDREERDSADEDVQGIQSDKVTKNQPSGKRADQGVECSRKLNGEPLEDDEDQWEDATNTSGSLDLSGRSEEPPCIEATAPQTPTTPQRMKTPEARVPVPDWAAAMESPRSSVGDSPQQYPAVGSDDTAQLYGEIVKAERGEAEANACVEGNPVTVATGLLTDEPAVVSGSEALSAQMPLGDSLKTGMPGANILETETPIAEVMGNCTPKSDAPETRMPQGNVLESGTPKGDVLEIEIHEGDDAETMASEGDAAETGAPECDVAETGAPEGDVAETGAPGGDAAETGAPESDAAETGAPESDAAETGAPESDVAECVAPESDSAETGAPECDAAETMASKGDAAETMASEGDVQQAGRPEGDVLKTDTPECEILETGSPTPLTCQSSGSGMSNATAIPTVCEGDSAPVQSASVPDVLPDAENYIAEAEVAGAQSEVDQHSRQTESAEA</sequence>
<evidence type="ECO:0000313" key="5">
    <source>
        <dbReference type="RefSeq" id="XP_014673924.1"/>
    </source>
</evidence>
<dbReference type="PANTHER" id="PTHR15635:SF12">
    <property type="entry name" value="HABP4_PAI-RBP1 DOMAIN-CONTAINING PROTEIN"/>
    <property type="match status" value="1"/>
</dbReference>
<feature type="compositionally biased region" description="Basic and acidic residues" evidence="3">
    <location>
        <begin position="545"/>
        <end position="558"/>
    </location>
</feature>
<feature type="region of interest" description="Disordered" evidence="3">
    <location>
        <begin position="719"/>
        <end position="913"/>
    </location>
</feature>
<feature type="compositionally biased region" description="Polar residues" evidence="3">
    <location>
        <begin position="892"/>
        <end position="911"/>
    </location>
</feature>
<feature type="compositionally biased region" description="Acidic residues" evidence="3">
    <location>
        <begin position="561"/>
        <end position="570"/>
    </location>
</feature>
<feature type="region of interest" description="Disordered" evidence="3">
    <location>
        <begin position="422"/>
        <end position="451"/>
    </location>
</feature>
<evidence type="ECO:0000256" key="2">
    <source>
        <dbReference type="ARBA" id="ARBA00023054"/>
    </source>
</evidence>
<feature type="region of interest" description="Disordered" evidence="3">
    <location>
        <begin position="621"/>
        <end position="640"/>
    </location>
</feature>
<feature type="compositionally biased region" description="Basic and acidic residues" evidence="3">
    <location>
        <begin position="80"/>
        <end position="110"/>
    </location>
</feature>
<evidence type="ECO:0000313" key="4">
    <source>
        <dbReference type="Proteomes" id="UP000695022"/>
    </source>
</evidence>
<feature type="compositionally biased region" description="Basic and acidic residues" evidence="3">
    <location>
        <begin position="747"/>
        <end position="756"/>
    </location>
</feature>
<feature type="region of interest" description="Disordered" evidence="3">
    <location>
        <begin position="33"/>
        <end position="404"/>
    </location>
</feature>
<dbReference type="PANTHER" id="PTHR15635">
    <property type="entry name" value="COILED-COIL DOMAIN CONTAINING PROTEIN 9"/>
    <property type="match status" value="1"/>
</dbReference>
<name>A0ABM1EP03_PRICU</name>
<feature type="compositionally biased region" description="Polar residues" evidence="3">
    <location>
        <begin position="531"/>
        <end position="543"/>
    </location>
</feature>
<keyword evidence="1" id="KW-0597">Phosphoprotein</keyword>
<feature type="compositionally biased region" description="Low complexity" evidence="3">
    <location>
        <begin position="497"/>
        <end position="506"/>
    </location>
</feature>
<feature type="compositionally biased region" description="Polar residues" evidence="3">
    <location>
        <begin position="170"/>
        <end position="183"/>
    </location>
</feature>
<dbReference type="GeneID" id="106814147"/>
<feature type="compositionally biased region" description="Basic and acidic residues" evidence="3">
    <location>
        <begin position="310"/>
        <end position="348"/>
    </location>
</feature>
<evidence type="ECO:0000256" key="3">
    <source>
        <dbReference type="SAM" id="MobiDB-lite"/>
    </source>
</evidence>
<feature type="compositionally biased region" description="Basic and acidic residues" evidence="3">
    <location>
        <begin position="509"/>
        <end position="522"/>
    </location>
</feature>
<organism evidence="4 5">
    <name type="scientific">Priapulus caudatus</name>
    <name type="common">Priapulid worm</name>
    <dbReference type="NCBI Taxonomy" id="37621"/>
    <lineage>
        <taxon>Eukaryota</taxon>
        <taxon>Metazoa</taxon>
        <taxon>Ecdysozoa</taxon>
        <taxon>Scalidophora</taxon>
        <taxon>Priapulida</taxon>
        <taxon>Priapulimorpha</taxon>
        <taxon>Priapulimorphida</taxon>
        <taxon>Priapulidae</taxon>
        <taxon>Priapulus</taxon>
    </lineage>
</organism>
<feature type="region of interest" description="Disordered" evidence="3">
    <location>
        <begin position="475"/>
        <end position="609"/>
    </location>
</feature>
<dbReference type="RefSeq" id="XP_014673924.1">
    <property type="nucleotide sequence ID" value="XM_014818438.1"/>
</dbReference>
<feature type="compositionally biased region" description="Basic and acidic residues" evidence="3">
    <location>
        <begin position="184"/>
        <end position="265"/>
    </location>
</feature>
<keyword evidence="4" id="KW-1185">Reference proteome</keyword>
<feature type="compositionally biased region" description="Basic and acidic residues" evidence="3">
    <location>
        <begin position="951"/>
        <end position="963"/>
    </location>
</feature>
<proteinExistence type="predicted"/>
<feature type="compositionally biased region" description="Polar residues" evidence="3">
    <location>
        <begin position="624"/>
        <end position="634"/>
    </location>
</feature>
<feature type="compositionally biased region" description="Acidic residues" evidence="3">
    <location>
        <begin position="435"/>
        <end position="445"/>
    </location>
</feature>